<gene>
    <name evidence="2" type="ORF">SAMN02787113_02558</name>
</gene>
<evidence type="ECO:0000313" key="3">
    <source>
        <dbReference type="Proteomes" id="UP000199410"/>
    </source>
</evidence>
<dbReference type="Pfam" id="PF23343">
    <property type="entry name" value="REP_ORF2-G2P"/>
    <property type="match status" value="1"/>
</dbReference>
<dbReference type="AlphaFoldDB" id="A0A1H9JLD4"/>
<comment type="caution">
    <text evidence="2">The sequence shown here is derived from an EMBL/GenBank/DDBJ whole genome shotgun (WGS) entry which is preliminary data.</text>
</comment>
<accession>A0A1H9JLD4</accession>
<proteinExistence type="predicted"/>
<organism evidence="2 3">
    <name type="scientific">Lysinibacillus fusiformis</name>
    <dbReference type="NCBI Taxonomy" id="28031"/>
    <lineage>
        <taxon>Bacteria</taxon>
        <taxon>Bacillati</taxon>
        <taxon>Bacillota</taxon>
        <taxon>Bacilli</taxon>
        <taxon>Bacillales</taxon>
        <taxon>Bacillaceae</taxon>
        <taxon>Lysinibacillus</taxon>
    </lineage>
</organism>
<evidence type="ECO:0000313" key="2">
    <source>
        <dbReference type="EMBL" id="SEQ87647.1"/>
    </source>
</evidence>
<feature type="domain" description="Replication-associated protein ORF2/G2P" evidence="1">
    <location>
        <begin position="98"/>
        <end position="201"/>
    </location>
</feature>
<sequence length="280" mass="34046">MIPINKETRSYKYKLIETPTTIEVWEYLDDPVFYHVKDDVENSHSNNDWINELNIQDNSTGVDTHNQYDSLKRKQRHYEQMRWEIARIVDCNFDNSTKFLTLTFKENEQDFTFTNSEFNKFIKRLNYDLYKQKKQHLKYLAVWEKQKRGAIHYHVIFFNFPFIRIKDLQTIWGHGFVKLNRIDVDSQENRGRYVSKYFSKDLEFKEHKKKAFFKSQNLKMPLVRRTNSLQPIDLSNKNIVYSKEYTRNIPDFQSPDKSFKNSTVRYSKFRKGFNNDNYNN</sequence>
<dbReference type="Proteomes" id="UP000199410">
    <property type="component" value="Unassembled WGS sequence"/>
</dbReference>
<dbReference type="RefSeq" id="WP_258954948.1">
    <property type="nucleotide sequence ID" value="NZ_FMVP01000008.1"/>
</dbReference>
<evidence type="ECO:0000259" key="1">
    <source>
        <dbReference type="Pfam" id="PF23343"/>
    </source>
</evidence>
<dbReference type="InterPro" id="IPR056906">
    <property type="entry name" value="ORF2/G2P_dom"/>
</dbReference>
<name>A0A1H9JLD4_9BACI</name>
<dbReference type="EMBL" id="FOEL01000008">
    <property type="protein sequence ID" value="SEQ87647.1"/>
    <property type="molecule type" value="Genomic_DNA"/>
</dbReference>
<reference evidence="2 3" key="1">
    <citation type="submission" date="2016-10" db="EMBL/GenBank/DDBJ databases">
        <authorList>
            <person name="Varghese N."/>
            <person name="Submissions S."/>
        </authorList>
    </citation>
    <scope>NUCLEOTIDE SEQUENCE [LARGE SCALE GENOMIC DNA]</scope>
    <source>
        <strain evidence="2 3">TC-13</strain>
    </source>
</reference>
<protein>
    <recommendedName>
        <fullName evidence="1">Replication-associated protein ORF2/G2P domain-containing protein</fullName>
    </recommendedName>
</protein>